<comment type="caution">
    <text evidence="8">The sequence shown here is derived from an EMBL/GenBank/DDBJ whole genome shotgun (WGS) entry which is preliminary data.</text>
</comment>
<dbReference type="InterPro" id="IPR011047">
    <property type="entry name" value="Quinoprotein_ADH-like_sf"/>
</dbReference>
<dbReference type="Pfam" id="PF05567">
    <property type="entry name" value="T4P_PilY1"/>
    <property type="match status" value="1"/>
</dbReference>
<evidence type="ECO:0000313" key="9">
    <source>
        <dbReference type="Proteomes" id="UP000308707"/>
    </source>
</evidence>
<dbReference type="OrthoDB" id="7156875at2"/>
<dbReference type="GO" id="GO:0009289">
    <property type="term" value="C:pilus"/>
    <property type="evidence" value="ECO:0007669"/>
    <property type="project" value="UniProtKB-SubCell"/>
</dbReference>
<comment type="similarity">
    <text evidence="2">Belongs to the PilY1 family.</text>
</comment>
<dbReference type="EMBL" id="SZUA01000002">
    <property type="protein sequence ID" value="TKR31011.1"/>
    <property type="molecule type" value="Genomic_DNA"/>
</dbReference>
<evidence type="ECO:0000256" key="1">
    <source>
        <dbReference type="ARBA" id="ARBA00004561"/>
    </source>
</evidence>
<feature type="domain" description="PilY1 beta-propeller" evidence="7">
    <location>
        <begin position="704"/>
        <end position="1060"/>
    </location>
</feature>
<protein>
    <submittedName>
        <fullName evidence="8">Pilus assembly protein</fullName>
    </submittedName>
</protein>
<dbReference type="GO" id="GO:0046872">
    <property type="term" value="F:metal ion binding"/>
    <property type="evidence" value="ECO:0007669"/>
    <property type="project" value="UniProtKB-KW"/>
</dbReference>
<evidence type="ECO:0000256" key="4">
    <source>
        <dbReference type="ARBA" id="ARBA00022723"/>
    </source>
</evidence>
<evidence type="ECO:0000313" key="8">
    <source>
        <dbReference type="EMBL" id="TKR31011.1"/>
    </source>
</evidence>
<keyword evidence="5" id="KW-0106">Calcium</keyword>
<keyword evidence="6" id="KW-0281">Fimbrium</keyword>
<proteinExistence type="inferred from homology"/>
<accession>A0A4U5JQY9</accession>
<keyword evidence="3" id="KW-1029">Fimbrium biogenesis</keyword>
<keyword evidence="4" id="KW-0479">Metal-binding</keyword>
<gene>
    <name evidence="8" type="ORF">FCE95_13065</name>
</gene>
<name>A0A4U5JQY9_9GAMM</name>
<reference evidence="8 9" key="1">
    <citation type="submission" date="2019-04" db="EMBL/GenBank/DDBJ databases">
        <title>Reference strain of H23.</title>
        <authorList>
            <person name="Luo X."/>
        </authorList>
    </citation>
    <scope>NUCLEOTIDE SEQUENCE [LARGE SCALE GENOMIC DNA]</scope>
    <source>
        <strain evidence="8 9">H23</strain>
    </source>
</reference>
<evidence type="ECO:0000256" key="3">
    <source>
        <dbReference type="ARBA" id="ARBA00022558"/>
    </source>
</evidence>
<dbReference type="RefSeq" id="WP_137267443.1">
    <property type="nucleotide sequence ID" value="NZ_SZUA01000002.1"/>
</dbReference>
<keyword evidence="9" id="KW-1185">Reference proteome</keyword>
<dbReference type="Proteomes" id="UP000308707">
    <property type="component" value="Unassembled WGS sequence"/>
</dbReference>
<dbReference type="AlphaFoldDB" id="A0A4U5JQY9"/>
<sequence length="1234" mass="130730">MASPRKKTLFVIASVLAAGAAGYYLYSAFAVQGQGTLAQAPLNVQTTVPPAFIMGVDNSGSMSSDETLCRTGQGQCAWNATTRSFFDANGVALESGDNSYVKVMDSGAPRPDHYGAARDPEFNRAYFNPHTVYLPWQKYDGTFEADSPVNAAVEDVRTPTSGTTYNFTTYLESSFTYRNGMVMAKGTTYFNDKTCNRAPGSFSTTNNWVTLTQDKTFTTDCATTFRYYPAVVYLTTTAAPPPGFDTSKRVLIVGAGPKGADLYKYEYLEANFTTGGKAAVQNFANWWTYYGNRNRAMIAAMTQSMVDITNMRVGYFQINPAPPAGNVTMYDMSVATDKQSLYTKMRALDASGNTPTRRAVAYMVQQFKRTDRGAPVQLVCQKNAGMLFTDGYTNDTATPSPTVGDVDGALPAPFGGGVTSSNTIADYAMDGYINNLRSDLKAGLVPVPKAACEVANPDPRLDCQKNLHMNFYGITLGARGAVYDVDAAATADPYKNPPAWGATGTMNLDPRNVDDIWHAAINSRGEFINATSPAAVTAAMRRILQQVGAGATPSGSIGLTGARVGTGSLTVVPFYESTNSGTDWYSTLTGAEVSKDAATGSLVYKDKWEASVKLPAPAVRAATTWFGSTTGSVVPTVKQFAVANLGAKPFETLCSNVTFARCTEAKITALGASSTQVVDYLLGDQSLQAKNGGTIKLRDRTTPLGDIVNSSPVISTPSMDDYGYASLRGATATDFDPYNYSNYLKTTKASRDSMVYVGANDGMLHAFDGKTGVERFAYIPATALGHMGNLVFPYKVEDRNDQVFSHRYYVDGPITVSDAYFGSKWETVLVGTAGAGGRGVFALNVSNPASYKTSASVLWELNDKVTDANIKGNIGYVLGKPVIVPVKIGSVVKWKAIFGNGYGSANGVATLFVVDIETGAVEFRQAIETAAPASSNGLGNIIVIDRWLGSTTNAGRDGYADTVYAGDQNGAVWKFDLRTAKPTIAVGGKPLFVAKDASGNRQPILGGFEAASGPAGGVMLYFGTGSFSFLNDGSDTTMQSLYGVLDAFTTTPVAGRTDLLEQRILLDGTAVRSVTKNAGLGKMGWYLDLGVSGASGPPVAEGERFVGNPIIANGIVFFPTYDPSTTVDCGTSGNNWLYGLNALTGGAALNGTRVGSPTGDSYSDTTGAVKLDTKGTAPIKDVAVLATPRQGILPLGSDPTDALKAQCSMVVQVAGASPLYLPRPCGRQSWRQVL</sequence>
<evidence type="ECO:0000259" key="7">
    <source>
        <dbReference type="Pfam" id="PF05567"/>
    </source>
</evidence>
<evidence type="ECO:0000256" key="6">
    <source>
        <dbReference type="ARBA" id="ARBA00023263"/>
    </source>
</evidence>
<organism evidence="8 9">
    <name type="scientific">Luteimonas gilva</name>
    <dbReference type="NCBI Taxonomy" id="2572684"/>
    <lineage>
        <taxon>Bacteria</taxon>
        <taxon>Pseudomonadati</taxon>
        <taxon>Pseudomonadota</taxon>
        <taxon>Gammaproteobacteria</taxon>
        <taxon>Lysobacterales</taxon>
        <taxon>Lysobacteraceae</taxon>
        <taxon>Luteimonas</taxon>
    </lineage>
</organism>
<dbReference type="SUPFAM" id="SSF50998">
    <property type="entry name" value="Quinoprotein alcohol dehydrogenase-like"/>
    <property type="match status" value="1"/>
</dbReference>
<evidence type="ECO:0000256" key="5">
    <source>
        <dbReference type="ARBA" id="ARBA00022837"/>
    </source>
</evidence>
<comment type="subcellular location">
    <subcellularLocation>
        <location evidence="1">Fimbrium</location>
    </subcellularLocation>
</comment>
<dbReference type="InterPro" id="IPR008707">
    <property type="entry name" value="B-propeller_PilY1"/>
</dbReference>
<evidence type="ECO:0000256" key="2">
    <source>
        <dbReference type="ARBA" id="ARBA00008387"/>
    </source>
</evidence>